<dbReference type="PROSITE" id="PS01073">
    <property type="entry name" value="RIBOSOMAL_L24E"/>
    <property type="match status" value="1"/>
</dbReference>
<dbReference type="Pfam" id="PF01246">
    <property type="entry name" value="Ribosomal_L24e"/>
    <property type="match status" value="1"/>
</dbReference>
<feature type="compositionally biased region" description="Basic and acidic residues" evidence="4">
    <location>
        <begin position="94"/>
        <end position="114"/>
    </location>
</feature>
<dbReference type="FunFam" id="2.30.170.20:FF:000003">
    <property type="entry name" value="60S ribosomal protein L24"/>
    <property type="match status" value="1"/>
</dbReference>
<dbReference type="InterPro" id="IPR056366">
    <property type="entry name" value="Ribosomal_eL24"/>
</dbReference>
<dbReference type="InterPro" id="IPR023442">
    <property type="entry name" value="Ribosomal_eL24_CS"/>
</dbReference>
<evidence type="ECO:0000256" key="2">
    <source>
        <dbReference type="ARBA" id="ARBA00022980"/>
    </source>
</evidence>
<evidence type="ECO:0000259" key="5">
    <source>
        <dbReference type="Pfam" id="PF01246"/>
    </source>
</evidence>
<dbReference type="GO" id="GO:0002181">
    <property type="term" value="P:cytoplasmic translation"/>
    <property type="evidence" value="ECO:0007669"/>
    <property type="project" value="TreeGrafter"/>
</dbReference>
<feature type="region of interest" description="Disordered" evidence="4">
    <location>
        <begin position="94"/>
        <end position="146"/>
    </location>
</feature>
<dbReference type="GO" id="GO:0003735">
    <property type="term" value="F:structural constituent of ribosome"/>
    <property type="evidence" value="ECO:0007669"/>
    <property type="project" value="InterPro"/>
</dbReference>
<dbReference type="GO" id="GO:0003729">
    <property type="term" value="F:mRNA binding"/>
    <property type="evidence" value="ECO:0007669"/>
    <property type="project" value="TreeGrafter"/>
</dbReference>
<dbReference type="Gene3D" id="2.30.170.20">
    <property type="entry name" value="Ribosomal protein L24e"/>
    <property type="match status" value="1"/>
</dbReference>
<organism evidence="6">
    <name type="scientific">Bicosoecida sp. CB-2014</name>
    <dbReference type="NCBI Taxonomy" id="1486930"/>
    <lineage>
        <taxon>Eukaryota</taxon>
        <taxon>Sar</taxon>
        <taxon>Stramenopiles</taxon>
        <taxon>Bigyra</taxon>
        <taxon>Opalozoa</taxon>
        <taxon>Bicosoecida</taxon>
    </lineage>
</organism>
<dbReference type="Gene3D" id="6.10.250.1270">
    <property type="match status" value="1"/>
</dbReference>
<dbReference type="InterPro" id="IPR038630">
    <property type="entry name" value="L24e/L24_sf"/>
</dbReference>
<evidence type="ECO:0000313" key="6">
    <source>
        <dbReference type="EMBL" id="CAD8913535.1"/>
    </source>
</evidence>
<protein>
    <recommendedName>
        <fullName evidence="5">Large ribosomal subunit protein eL24-related N-terminal domain-containing protein</fullName>
    </recommendedName>
</protein>
<feature type="domain" description="Large ribosomal subunit protein eL24-related N-terminal" evidence="5">
    <location>
        <begin position="4"/>
        <end position="66"/>
    </location>
</feature>
<keyword evidence="2" id="KW-0689">Ribosomal protein</keyword>
<dbReference type="PANTHER" id="PTHR10792">
    <property type="entry name" value="60S RIBOSOMAL PROTEIN L24"/>
    <property type="match status" value="1"/>
</dbReference>
<evidence type="ECO:0000256" key="1">
    <source>
        <dbReference type="ARBA" id="ARBA00005647"/>
    </source>
</evidence>
<dbReference type="CDD" id="cd00472">
    <property type="entry name" value="Ribosomal_L24e_L24"/>
    <property type="match status" value="1"/>
</dbReference>
<feature type="compositionally biased region" description="Basic residues" evidence="4">
    <location>
        <begin position="115"/>
        <end position="125"/>
    </location>
</feature>
<evidence type="ECO:0000256" key="4">
    <source>
        <dbReference type="SAM" id="MobiDB-lite"/>
    </source>
</evidence>
<name>A0A7S1G7B8_9STRA</name>
<dbReference type="AlphaFoldDB" id="A0A7S1G7B8"/>
<dbReference type="SUPFAM" id="SSF57716">
    <property type="entry name" value="Glucocorticoid receptor-like (DNA-binding domain)"/>
    <property type="match status" value="1"/>
</dbReference>
<dbReference type="EMBL" id="HBFS01009871">
    <property type="protein sequence ID" value="CAD8913535.1"/>
    <property type="molecule type" value="Transcribed_RNA"/>
</dbReference>
<gene>
    <name evidence="6" type="ORF">BSP0115_LOCUS6787</name>
</gene>
<feature type="compositionally biased region" description="Low complexity" evidence="4">
    <location>
        <begin position="126"/>
        <end position="140"/>
    </location>
</feature>
<dbReference type="GO" id="GO:0022625">
    <property type="term" value="C:cytosolic large ribosomal subunit"/>
    <property type="evidence" value="ECO:0007669"/>
    <property type="project" value="TreeGrafter"/>
</dbReference>
<reference evidence="6" key="1">
    <citation type="submission" date="2021-01" db="EMBL/GenBank/DDBJ databases">
        <authorList>
            <person name="Corre E."/>
            <person name="Pelletier E."/>
            <person name="Niang G."/>
            <person name="Scheremetjew M."/>
            <person name="Finn R."/>
            <person name="Kale V."/>
            <person name="Holt S."/>
            <person name="Cochrane G."/>
            <person name="Meng A."/>
            <person name="Brown T."/>
            <person name="Cohen L."/>
        </authorList>
    </citation>
    <scope>NUCLEOTIDE SEQUENCE</scope>
    <source>
        <strain evidence="6">Ms1</strain>
    </source>
</reference>
<evidence type="ECO:0000256" key="3">
    <source>
        <dbReference type="ARBA" id="ARBA00023274"/>
    </source>
</evidence>
<dbReference type="InterPro" id="IPR000988">
    <property type="entry name" value="Ribosomal_eL24-rel_N"/>
</dbReference>
<accession>A0A7S1G7B8</accession>
<sequence length="146" mass="16339">MVIKTDLCAFSESRIYPGWGTHFVRRDGQTLIFATSKSAALYHLRKKPAKLTWTHAWRRKHRKGRTAGGTKKRTRRIAKFQRAIVGVSLDEIKARQTQRPAERKAAREADARAVKEKRKKAKAQRKAAGGAAKGRGAVAKHAGKGR</sequence>
<dbReference type="PANTHER" id="PTHR10792:SF1">
    <property type="entry name" value="RIBOSOMAL PROTEIN L24"/>
    <property type="match status" value="1"/>
</dbReference>
<comment type="similarity">
    <text evidence="1">Belongs to the eukaryotic ribosomal protein eL24 family.</text>
</comment>
<proteinExistence type="inferred from homology"/>
<keyword evidence="3" id="KW-0687">Ribonucleoprotein</keyword>